<dbReference type="InterPro" id="IPR050281">
    <property type="entry name" value="Flavin_monoamine_oxidase"/>
</dbReference>
<dbReference type="KEGG" id="hli:HLI_08570"/>
<accession>A0A410MC28</accession>
<dbReference type="InterPro" id="IPR001613">
    <property type="entry name" value="Flavin_amine_oxidase"/>
</dbReference>
<sequence length="490" mass="56123">MLVGNNSTLRYPNDMLSIIRNGLPKQGESKRILIIGAGMAGLVAASLLKQAGHDVTILEGNNRIGGRVYTIRSPFFGFGNYLDVGAMRIPTNHKLVMEYIRKFGLPVNPFINTSPEDLIYANNVLTTRKYYEINPDVLNYPLKENEKGKTAKELFLEATQPFIDLYYGSTLEEKQRLREKYAHYSMREFLKYNPFSIDMSDAAIRKMYVLLGIEGFPEYSFIDILTDIAFPIFSQSIDFIEITGGNDLLPWSFYPELKDNIRFNQQAEKIYQTERRVKVETINPQTKYKRCFDADYVIVTIPFPLFQFIDVYPYESISFEKYQIIRELNTINAVKIGMEFKTRFWERAGVGNAVTDQPTRYTYVSSHGLGTHGPAVLLASYTWGHDSELWTSLPLEKKIKEALTDLSEIYGNVVYDEYVTTVAYDWGLNSFSAGAFTLFLPDQGEMLNEVMRKPEGRLHFAGEGPSKFHGWIEGAIESGIREAYEINKRI</sequence>
<dbReference type="SUPFAM" id="SSF51905">
    <property type="entry name" value="FAD/NAD(P)-binding domain"/>
    <property type="match status" value="1"/>
</dbReference>
<evidence type="ECO:0000256" key="2">
    <source>
        <dbReference type="ARBA" id="ARBA00023002"/>
    </source>
</evidence>
<dbReference type="EMBL" id="CP026118">
    <property type="protein sequence ID" value="QAS52281.1"/>
    <property type="molecule type" value="Genomic_DNA"/>
</dbReference>
<organism evidence="5 6">
    <name type="scientific">Halobacillus litoralis</name>
    <dbReference type="NCBI Taxonomy" id="45668"/>
    <lineage>
        <taxon>Bacteria</taxon>
        <taxon>Bacillati</taxon>
        <taxon>Bacillota</taxon>
        <taxon>Bacilli</taxon>
        <taxon>Bacillales</taxon>
        <taxon>Bacillaceae</taxon>
        <taxon>Halobacillus</taxon>
    </lineage>
</organism>
<name>A0A410MC28_9BACI</name>
<dbReference type="OrthoDB" id="25353at2"/>
<dbReference type="Proteomes" id="UP000287756">
    <property type="component" value="Chromosome"/>
</dbReference>
<evidence type="ECO:0000313" key="6">
    <source>
        <dbReference type="Proteomes" id="UP000287756"/>
    </source>
</evidence>
<protein>
    <submittedName>
        <fullName evidence="5">Amine oxidase</fullName>
    </submittedName>
</protein>
<proteinExistence type="predicted"/>
<dbReference type="GO" id="GO:0009063">
    <property type="term" value="P:amino acid catabolic process"/>
    <property type="evidence" value="ECO:0007669"/>
    <property type="project" value="TreeGrafter"/>
</dbReference>
<evidence type="ECO:0000256" key="3">
    <source>
        <dbReference type="PIRSR" id="PIRSR601613-1"/>
    </source>
</evidence>
<feature type="binding site" evidence="3">
    <location>
        <position position="88"/>
    </location>
    <ligand>
        <name>substrate</name>
    </ligand>
</feature>
<feature type="binding site" evidence="3">
    <location>
        <begin position="85"/>
        <end position="88"/>
    </location>
    <ligand>
        <name>FAD</name>
        <dbReference type="ChEBI" id="CHEBI:57692"/>
    </ligand>
</feature>
<evidence type="ECO:0000256" key="1">
    <source>
        <dbReference type="ARBA" id="ARBA00001974"/>
    </source>
</evidence>
<dbReference type="InterPro" id="IPR002937">
    <property type="entry name" value="Amino_oxidase"/>
</dbReference>
<feature type="domain" description="Amine oxidase" evidence="4">
    <location>
        <begin position="39"/>
        <end position="486"/>
    </location>
</feature>
<dbReference type="PRINTS" id="PR00757">
    <property type="entry name" value="AMINEOXDASEF"/>
</dbReference>
<dbReference type="PANTHER" id="PTHR10742:SF342">
    <property type="entry name" value="AMINE OXIDASE"/>
    <property type="match status" value="1"/>
</dbReference>
<dbReference type="PANTHER" id="PTHR10742">
    <property type="entry name" value="FLAVIN MONOAMINE OXIDASE"/>
    <property type="match status" value="1"/>
</dbReference>
<dbReference type="GO" id="GO:0001716">
    <property type="term" value="F:L-amino-acid oxidase activity"/>
    <property type="evidence" value="ECO:0007669"/>
    <property type="project" value="TreeGrafter"/>
</dbReference>
<dbReference type="AlphaFoldDB" id="A0A410MC28"/>
<evidence type="ECO:0000313" key="5">
    <source>
        <dbReference type="EMBL" id="QAS52281.1"/>
    </source>
</evidence>
<dbReference type="InterPro" id="IPR036188">
    <property type="entry name" value="FAD/NAD-bd_sf"/>
</dbReference>
<dbReference type="Pfam" id="PF01593">
    <property type="entry name" value="Amino_oxidase"/>
    <property type="match status" value="1"/>
</dbReference>
<dbReference type="Gene3D" id="3.90.660.10">
    <property type="match status" value="1"/>
</dbReference>
<dbReference type="SUPFAM" id="SSF54373">
    <property type="entry name" value="FAD-linked reductases, C-terminal domain"/>
    <property type="match status" value="1"/>
</dbReference>
<gene>
    <name evidence="5" type="ORF">HLI_08570</name>
</gene>
<evidence type="ECO:0000259" key="4">
    <source>
        <dbReference type="Pfam" id="PF01593"/>
    </source>
</evidence>
<dbReference type="Gene3D" id="3.50.50.60">
    <property type="entry name" value="FAD/NAD(P)-binding domain"/>
    <property type="match status" value="1"/>
</dbReference>
<dbReference type="Gene3D" id="1.10.405.10">
    <property type="entry name" value="Guanine Nucleotide Dissociation Inhibitor, domain 1"/>
    <property type="match status" value="1"/>
</dbReference>
<keyword evidence="2" id="KW-0560">Oxidoreductase</keyword>
<comment type="cofactor">
    <cofactor evidence="1">
        <name>FAD</name>
        <dbReference type="ChEBI" id="CHEBI:57692"/>
    </cofactor>
</comment>
<feature type="binding site" evidence="3">
    <location>
        <position position="463"/>
    </location>
    <ligand>
        <name>FAD</name>
        <dbReference type="ChEBI" id="CHEBI:57692"/>
    </ligand>
</feature>
<reference evidence="5 6" key="1">
    <citation type="submission" date="2018-01" db="EMBL/GenBank/DDBJ databases">
        <title>The whole genome sequencing and assembly of Halobacillus litoralis ERB031 strain.</title>
        <authorList>
            <person name="Lee S.-J."/>
            <person name="Park M.-K."/>
            <person name="Kim J.-Y."/>
            <person name="Lee Y.-J."/>
            <person name="Yi H."/>
            <person name="Bahn Y.-S."/>
            <person name="Kim J.F."/>
            <person name="Lee D.-W."/>
        </authorList>
    </citation>
    <scope>NUCLEOTIDE SEQUENCE [LARGE SCALE GENOMIC DNA]</scope>
    <source>
        <strain evidence="5 6">ERB 031</strain>
    </source>
</reference>